<dbReference type="InterPro" id="IPR007278">
    <property type="entry name" value="DUF397"/>
</dbReference>
<dbReference type="RefSeq" id="WP_239316234.1">
    <property type="nucleotide sequence ID" value="NZ_BOOH01000019.1"/>
</dbReference>
<keyword evidence="3" id="KW-1185">Reference proteome</keyword>
<protein>
    <recommendedName>
        <fullName evidence="1">DUF397 domain-containing protein</fullName>
    </recommendedName>
</protein>
<evidence type="ECO:0000313" key="2">
    <source>
        <dbReference type="EMBL" id="GIH76288.1"/>
    </source>
</evidence>
<gene>
    <name evidence="2" type="ORF">Plo01_27170</name>
</gene>
<dbReference type="EMBL" id="BOOH01000019">
    <property type="protein sequence ID" value="GIH76288.1"/>
    <property type="molecule type" value="Genomic_DNA"/>
</dbReference>
<accession>A0A8J3RQ54</accession>
<proteinExistence type="predicted"/>
<dbReference type="AlphaFoldDB" id="A0A8J3RQ54"/>
<organism evidence="2 3">
    <name type="scientific">Planobispora longispora</name>
    <dbReference type="NCBI Taxonomy" id="28887"/>
    <lineage>
        <taxon>Bacteria</taxon>
        <taxon>Bacillati</taxon>
        <taxon>Actinomycetota</taxon>
        <taxon>Actinomycetes</taxon>
        <taxon>Streptosporangiales</taxon>
        <taxon>Streptosporangiaceae</taxon>
        <taxon>Planobispora</taxon>
    </lineage>
</organism>
<dbReference type="Proteomes" id="UP000616724">
    <property type="component" value="Unassembled WGS sequence"/>
</dbReference>
<reference evidence="2 3" key="1">
    <citation type="submission" date="2021-01" db="EMBL/GenBank/DDBJ databases">
        <title>Whole genome shotgun sequence of Planobispora longispora NBRC 13918.</title>
        <authorList>
            <person name="Komaki H."/>
            <person name="Tamura T."/>
        </authorList>
    </citation>
    <scope>NUCLEOTIDE SEQUENCE [LARGE SCALE GENOMIC DNA]</scope>
    <source>
        <strain evidence="2 3">NBRC 13918</strain>
    </source>
</reference>
<sequence length="68" mass="7337">MTLYNPDDLSWTKSSLSTVSTECVEVARPPGGPVFVRDSKDRSGPMLTFTPGEWQDFLAGVRNGGFGA</sequence>
<comment type="caution">
    <text evidence="2">The sequence shown here is derived from an EMBL/GenBank/DDBJ whole genome shotgun (WGS) entry which is preliminary data.</text>
</comment>
<evidence type="ECO:0000313" key="3">
    <source>
        <dbReference type="Proteomes" id="UP000616724"/>
    </source>
</evidence>
<evidence type="ECO:0000259" key="1">
    <source>
        <dbReference type="Pfam" id="PF04149"/>
    </source>
</evidence>
<feature type="domain" description="DUF397" evidence="1">
    <location>
        <begin position="10"/>
        <end position="62"/>
    </location>
</feature>
<name>A0A8J3RQ54_9ACTN</name>
<dbReference type="Pfam" id="PF04149">
    <property type="entry name" value="DUF397"/>
    <property type="match status" value="1"/>
</dbReference>